<reference evidence="14 15" key="1">
    <citation type="submission" date="2015-06" db="EMBL/GenBank/DDBJ databases">
        <title>A Comprehensive Approach to Explore the Metabolic and Phylogenetic Diversity of Bacterial Steroid Degradation in the Environment: Testosterone as an Example.</title>
        <authorList>
            <person name="Yang F.-C."/>
            <person name="Chen Y.-L."/>
            <person name="Yu C.-P."/>
            <person name="Tang S.-L."/>
            <person name="Wang P.-H."/>
            <person name="Ismail W."/>
            <person name="Wang C.-H."/>
            <person name="Yang C.-Y."/>
            <person name="Chiang Y.-R."/>
        </authorList>
    </citation>
    <scope>NUCLEOTIDE SEQUENCE [LARGE SCALE GENOMIC DNA]</scope>
    <source>
        <strain evidence="14 15">DSM 18526</strain>
    </source>
</reference>
<dbReference type="SUPFAM" id="SSF47203">
    <property type="entry name" value="Acyl-CoA dehydrogenase C-terminal domain-like"/>
    <property type="match status" value="1"/>
</dbReference>
<evidence type="ECO:0000256" key="9">
    <source>
        <dbReference type="ARBA" id="ARBA00042660"/>
    </source>
</evidence>
<evidence type="ECO:0000256" key="2">
    <source>
        <dbReference type="ARBA" id="ARBA00005102"/>
    </source>
</evidence>
<dbReference type="KEGG" id="sdf:ACG33_06505"/>
<evidence type="ECO:0000256" key="7">
    <source>
        <dbReference type="ARBA" id="ARBA00037085"/>
    </source>
</evidence>
<dbReference type="EMBL" id="CP011971">
    <property type="protein sequence ID" value="AMN46753.1"/>
    <property type="molecule type" value="Genomic_DNA"/>
</dbReference>
<comment type="function">
    <text evidence="7">Catalyzes the dehydrogenation at the alpha-beta position of ACP-bound acyl chains. This results in the introduction of a double bond in the lipidic chain, which is further transferred to the epsilon-amino group of lysine residue in the mycobactin core by MbtK.</text>
</comment>
<dbReference type="RefSeq" id="WP_066919714.1">
    <property type="nucleotide sequence ID" value="NZ_CP011971.1"/>
</dbReference>
<evidence type="ECO:0000313" key="15">
    <source>
        <dbReference type="Proteomes" id="UP000070250"/>
    </source>
</evidence>
<evidence type="ECO:0000256" key="5">
    <source>
        <dbReference type="ARBA" id="ARBA00022827"/>
    </source>
</evidence>
<dbReference type="Proteomes" id="UP000070250">
    <property type="component" value="Chromosome"/>
</dbReference>
<dbReference type="SUPFAM" id="SSF56645">
    <property type="entry name" value="Acyl-CoA dehydrogenase NM domain-like"/>
    <property type="match status" value="1"/>
</dbReference>
<dbReference type="GO" id="GO:0033539">
    <property type="term" value="P:fatty acid beta-oxidation using acyl-CoA dehydrogenase"/>
    <property type="evidence" value="ECO:0007669"/>
    <property type="project" value="TreeGrafter"/>
</dbReference>
<dbReference type="FunFam" id="2.40.110.10:FF:000002">
    <property type="entry name" value="Acyl-CoA dehydrogenase fadE12"/>
    <property type="match status" value="1"/>
</dbReference>
<evidence type="ECO:0000256" key="10">
    <source>
        <dbReference type="RuleBase" id="RU362125"/>
    </source>
</evidence>
<dbReference type="Gene3D" id="2.40.110.10">
    <property type="entry name" value="Butyryl-CoA Dehydrogenase, subunit A, domain 2"/>
    <property type="match status" value="1"/>
</dbReference>
<dbReference type="PANTHER" id="PTHR48083:SF20">
    <property type="entry name" value="LONG-CHAIN SPECIFIC ACYL-COA DEHYDROGENASE, MITOCHONDRIAL"/>
    <property type="match status" value="1"/>
</dbReference>
<comment type="cofactor">
    <cofactor evidence="1 10">
        <name>FAD</name>
        <dbReference type="ChEBI" id="CHEBI:57692"/>
    </cofactor>
</comment>
<comment type="pathway">
    <text evidence="2">Siderophore biosynthesis; mycobactin biosynthesis.</text>
</comment>
<gene>
    <name evidence="14" type="ORF">ACG33_06505</name>
</gene>
<dbReference type="GO" id="GO:0003995">
    <property type="term" value="F:acyl-CoA dehydrogenase activity"/>
    <property type="evidence" value="ECO:0007669"/>
    <property type="project" value="InterPro"/>
</dbReference>
<dbReference type="STRING" id="465721.ACG33_06505"/>
<dbReference type="InterPro" id="IPR046373">
    <property type="entry name" value="Acyl-CoA_Oxase/DH_mid-dom_sf"/>
</dbReference>
<dbReference type="InterPro" id="IPR037069">
    <property type="entry name" value="AcylCoA_DH/ox_N_sf"/>
</dbReference>
<feature type="domain" description="Acyl-CoA oxidase/dehydrogenase middle" evidence="12">
    <location>
        <begin position="125"/>
        <end position="220"/>
    </location>
</feature>
<dbReference type="InterPro" id="IPR006089">
    <property type="entry name" value="Acyl-CoA_DH_CS"/>
</dbReference>
<evidence type="ECO:0000256" key="4">
    <source>
        <dbReference type="ARBA" id="ARBA00022630"/>
    </source>
</evidence>
<dbReference type="GO" id="GO:0050660">
    <property type="term" value="F:flavin adenine dinucleotide binding"/>
    <property type="evidence" value="ECO:0007669"/>
    <property type="project" value="InterPro"/>
</dbReference>
<feature type="domain" description="Acyl-CoA dehydrogenase/oxidase C-terminal" evidence="11">
    <location>
        <begin position="233"/>
        <end position="379"/>
    </location>
</feature>
<dbReference type="InterPro" id="IPR013786">
    <property type="entry name" value="AcylCoA_DH/ox_N"/>
</dbReference>
<dbReference type="Pfam" id="PF00441">
    <property type="entry name" value="Acyl-CoA_dh_1"/>
    <property type="match status" value="1"/>
</dbReference>
<dbReference type="PATRIC" id="fig|465721.4.peg.1386"/>
<comment type="similarity">
    <text evidence="3 10">Belongs to the acyl-CoA dehydrogenase family.</text>
</comment>
<organism evidence="14 15">
    <name type="scientific">Steroidobacter denitrificans</name>
    <dbReference type="NCBI Taxonomy" id="465721"/>
    <lineage>
        <taxon>Bacteria</taxon>
        <taxon>Pseudomonadati</taxon>
        <taxon>Pseudomonadota</taxon>
        <taxon>Gammaproteobacteria</taxon>
        <taxon>Steroidobacterales</taxon>
        <taxon>Steroidobacteraceae</taxon>
        <taxon>Steroidobacter</taxon>
    </lineage>
</organism>
<keyword evidence="5 10" id="KW-0274">FAD</keyword>
<feature type="domain" description="Acyl-CoA dehydrogenase/oxidase N-terminal" evidence="13">
    <location>
        <begin position="11"/>
        <end position="121"/>
    </location>
</feature>
<proteinExistence type="inferred from homology"/>
<keyword evidence="6 10" id="KW-0560">Oxidoreductase</keyword>
<keyword evidence="4 10" id="KW-0285">Flavoprotein</keyword>
<dbReference type="PANTHER" id="PTHR48083">
    <property type="entry name" value="MEDIUM-CHAIN SPECIFIC ACYL-COA DEHYDROGENASE, MITOCHONDRIAL-RELATED"/>
    <property type="match status" value="1"/>
</dbReference>
<accession>A0A127F8J2</accession>
<dbReference type="InterPro" id="IPR009100">
    <property type="entry name" value="AcylCoA_DH/oxidase_NM_dom_sf"/>
</dbReference>
<dbReference type="InterPro" id="IPR050741">
    <property type="entry name" value="Acyl-CoA_dehydrogenase"/>
</dbReference>
<evidence type="ECO:0000259" key="12">
    <source>
        <dbReference type="Pfam" id="PF02770"/>
    </source>
</evidence>
<keyword evidence="15" id="KW-1185">Reference proteome</keyword>
<evidence type="ECO:0000313" key="14">
    <source>
        <dbReference type="EMBL" id="AMN46753.1"/>
    </source>
</evidence>
<dbReference type="AlphaFoldDB" id="A0A127F8J2"/>
<dbReference type="InterPro" id="IPR009075">
    <property type="entry name" value="AcylCo_DH/oxidase_C"/>
</dbReference>
<evidence type="ECO:0000256" key="8">
    <source>
        <dbReference type="ARBA" id="ARBA00040394"/>
    </source>
</evidence>
<evidence type="ECO:0000259" key="11">
    <source>
        <dbReference type="Pfam" id="PF00441"/>
    </source>
</evidence>
<evidence type="ECO:0000256" key="6">
    <source>
        <dbReference type="ARBA" id="ARBA00023002"/>
    </source>
</evidence>
<name>A0A127F8J2_STEDE</name>
<dbReference type="FunFam" id="1.20.140.10:FF:000001">
    <property type="entry name" value="Acyl-CoA dehydrogenase"/>
    <property type="match status" value="1"/>
</dbReference>
<dbReference type="GO" id="GO:0005737">
    <property type="term" value="C:cytoplasm"/>
    <property type="evidence" value="ECO:0007669"/>
    <property type="project" value="TreeGrafter"/>
</dbReference>
<dbReference type="Pfam" id="PF02770">
    <property type="entry name" value="Acyl-CoA_dh_M"/>
    <property type="match status" value="1"/>
</dbReference>
<dbReference type="Pfam" id="PF02771">
    <property type="entry name" value="Acyl-CoA_dh_N"/>
    <property type="match status" value="1"/>
</dbReference>
<evidence type="ECO:0000256" key="1">
    <source>
        <dbReference type="ARBA" id="ARBA00001974"/>
    </source>
</evidence>
<dbReference type="InterPro" id="IPR036250">
    <property type="entry name" value="AcylCo_DH-like_C"/>
</dbReference>
<evidence type="ECO:0000256" key="3">
    <source>
        <dbReference type="ARBA" id="ARBA00009347"/>
    </source>
</evidence>
<dbReference type="Gene3D" id="1.10.540.10">
    <property type="entry name" value="Acyl-CoA dehydrogenase/oxidase, N-terminal domain"/>
    <property type="match status" value="1"/>
</dbReference>
<dbReference type="PROSITE" id="PS00073">
    <property type="entry name" value="ACYL_COA_DH_2"/>
    <property type="match status" value="1"/>
</dbReference>
<dbReference type="OrthoDB" id="9802447at2"/>
<evidence type="ECO:0000259" key="13">
    <source>
        <dbReference type="Pfam" id="PF02771"/>
    </source>
</evidence>
<dbReference type="InterPro" id="IPR006091">
    <property type="entry name" value="Acyl-CoA_Oxase/DH_mid-dom"/>
</dbReference>
<protein>
    <recommendedName>
        <fullName evidence="8">Acyl-[acyl-carrier-protein] dehydrogenase MbtN</fullName>
    </recommendedName>
    <alternativeName>
        <fullName evidence="9">Mycobactin synthase protein N</fullName>
    </alternativeName>
</protein>
<sequence length="380" mass="42171">MKNFPRDLFEPEHELIRQTARRFCEREIAPQHEMWEKAGVVPKAAWLKAGELGLLCMGMPQEYGGAALDFRASVVLLEELWRIGASGPGFALHSDIVAPYLLHHGSETTRRRWLPLMSRGEVVTAIAMTEPGTGSDLRAVSTSAVRDGDEYVIDGTKTFITNGLSAELVLVVARTVDAAGQSGLSLILVEADRPGFKRGRKLEKIGMKAQDTAELFFEKVRVPVDNLLGQEHRGLHHLMSELPQERLIIAVQAVSAARATLESTIEFTRNRQIFGKTTFDFQNTRFVLARALAELDVAQVFVDRCIALHVAGRLDATMAATAKLTATQMQNRLVDECLQLHGGYGYMWEYPVARAWADARAQRIYGGANEVMLELIARTL</sequence>
<dbReference type="Gene3D" id="1.20.140.10">
    <property type="entry name" value="Butyryl-CoA Dehydrogenase, subunit A, domain 3"/>
    <property type="match status" value="1"/>
</dbReference>